<proteinExistence type="predicted"/>
<dbReference type="Proteomes" id="UP000177165">
    <property type="component" value="Unassembled WGS sequence"/>
</dbReference>
<dbReference type="InterPro" id="IPR011042">
    <property type="entry name" value="6-blade_b-propeller_TolB-like"/>
</dbReference>
<evidence type="ECO:0000313" key="5">
    <source>
        <dbReference type="Proteomes" id="UP000177165"/>
    </source>
</evidence>
<evidence type="ECO:0000256" key="1">
    <source>
        <dbReference type="SAM" id="Coils"/>
    </source>
</evidence>
<reference evidence="4 5" key="1">
    <citation type="journal article" date="2016" name="Nat. Commun.">
        <title>Thousands of microbial genomes shed light on interconnected biogeochemical processes in an aquifer system.</title>
        <authorList>
            <person name="Anantharaman K."/>
            <person name="Brown C.T."/>
            <person name="Hug L.A."/>
            <person name="Sharon I."/>
            <person name="Castelle C.J."/>
            <person name="Probst A.J."/>
            <person name="Thomas B.C."/>
            <person name="Singh A."/>
            <person name="Wilkins M.J."/>
            <person name="Karaoz U."/>
            <person name="Brodie E.L."/>
            <person name="Williams K.H."/>
            <person name="Hubbard S.S."/>
            <person name="Banfield J.F."/>
        </authorList>
    </citation>
    <scope>NUCLEOTIDE SEQUENCE [LARGE SCALE GENOMIC DNA]</scope>
</reference>
<gene>
    <name evidence="4" type="ORF">A3B74_00065</name>
</gene>
<dbReference type="STRING" id="1798540.A3B74_00065"/>
<evidence type="ECO:0000313" key="4">
    <source>
        <dbReference type="EMBL" id="OGY79237.1"/>
    </source>
</evidence>
<dbReference type="EMBL" id="MHKB01000009">
    <property type="protein sequence ID" value="OGY79237.1"/>
    <property type="molecule type" value="Genomic_DNA"/>
</dbReference>
<keyword evidence="1" id="KW-0175">Coiled coil</keyword>
<feature type="compositionally biased region" description="Basic and acidic residues" evidence="2">
    <location>
        <begin position="295"/>
        <end position="305"/>
    </location>
</feature>
<dbReference type="AlphaFoldDB" id="A0A1G2ATC8"/>
<evidence type="ECO:0000256" key="3">
    <source>
        <dbReference type="SAM" id="Phobius"/>
    </source>
</evidence>
<feature type="transmembrane region" description="Helical" evidence="3">
    <location>
        <begin position="386"/>
        <end position="403"/>
    </location>
</feature>
<evidence type="ECO:0008006" key="6">
    <source>
        <dbReference type="Google" id="ProtNLM"/>
    </source>
</evidence>
<keyword evidence="3" id="KW-0812">Transmembrane</keyword>
<dbReference type="Gene3D" id="2.120.10.30">
    <property type="entry name" value="TolB, C-terminal domain"/>
    <property type="match status" value="1"/>
</dbReference>
<dbReference type="SUPFAM" id="SSF63825">
    <property type="entry name" value="YWTD domain"/>
    <property type="match status" value="1"/>
</dbReference>
<sequence length="752" mass="85682">MKSNTLTKSQPRLKFQEFIVNNTAQGSACHIFIAQPTPLEEKNFGKLFLLLELTNFQNKADEIFTKIQKSIATNYYCAEEFIIEVAFENALQQTNQLLQNITAAYGDEWFKHFHAIIAIAKDQEVHITSAGKVQGFLIQNDRILDILQQENTHANVNPLKLFSSILSGNIREGDSMFFSTESILDFFSQEKIKRIIQENTTEEAIRNFTEILSQSQTHNFAGIIVKTESEVLSGTNFITGTKETLTDEVQDSMQSLIQKEQTTHELLTPSLWPKIKTNLSSFKEKNNQKYFTPAKQEDKKEEKKQSKQHIPPSMKRALLLIFEGCKKITYWITKGLSILLRSVWSLLQKDKVKRFPAKMVHFPQRTGGILARIILAFQRLSRPRKILLLLSIIFIVLFAQSIMHQGSKREEEKSLLEYETKIDDAAKKIDESKAALLYKNEEGARAFLIEAQTILASIPETISVYQEKVEPKKKEIQTQLNEINHIRNFDNEAQVVADFSSINANLSLGALMVLQDKFLVTDATNGTMYTAKEDENPEIFVENSETQDAIKTMTKNNDVLMGFTQGAALKNIDLEKKTLTDVQVEFSTSEKQASDLNFYGGRLYVLDAEKNQIQKHIKTASGFGKGENWISDTNVDIRDAVSIAIDGAIYVLKKDGTIIKLFAGNKDPEFKQFAMEPKFSEARKITTLEEGKNIYILDGKNRRIVILTKEGQLVGQYISERFTDIRDFAISNDEKILYFLNNVQLYRVSISQ</sequence>
<accession>A0A1G2ATC8</accession>
<feature type="region of interest" description="Disordered" evidence="2">
    <location>
        <begin position="290"/>
        <end position="310"/>
    </location>
</feature>
<feature type="coiled-coil region" evidence="1">
    <location>
        <begin position="408"/>
        <end position="435"/>
    </location>
</feature>
<protein>
    <recommendedName>
        <fullName evidence="6">PPM-type phosphatase domain-containing protein</fullName>
    </recommendedName>
</protein>
<evidence type="ECO:0000256" key="2">
    <source>
        <dbReference type="SAM" id="MobiDB-lite"/>
    </source>
</evidence>
<comment type="caution">
    <text evidence="4">The sequence shown here is derived from an EMBL/GenBank/DDBJ whole genome shotgun (WGS) entry which is preliminary data.</text>
</comment>
<keyword evidence="3" id="KW-0472">Membrane</keyword>
<organism evidence="4 5">
    <name type="scientific">Candidatus Kerfeldbacteria bacterium RIFCSPHIGHO2_02_FULL_42_14</name>
    <dbReference type="NCBI Taxonomy" id="1798540"/>
    <lineage>
        <taxon>Bacteria</taxon>
        <taxon>Candidatus Kerfeldiibacteriota</taxon>
    </lineage>
</organism>
<name>A0A1G2ATC8_9BACT</name>
<keyword evidence="3" id="KW-1133">Transmembrane helix</keyword>